<dbReference type="EMBL" id="MVHM01000017">
    <property type="protein sequence ID" value="ORA33828.1"/>
    <property type="molecule type" value="Genomic_DNA"/>
</dbReference>
<feature type="transmembrane region" description="Helical" evidence="2">
    <location>
        <begin position="214"/>
        <end position="247"/>
    </location>
</feature>
<keyword evidence="2" id="KW-0472">Membrane</keyword>
<keyword evidence="6" id="KW-1185">Reference proteome</keyword>
<proteinExistence type="predicted"/>
<organism evidence="4 5">
    <name type="scientific">Mycobacterium branderi</name>
    <dbReference type="NCBI Taxonomy" id="43348"/>
    <lineage>
        <taxon>Bacteria</taxon>
        <taxon>Bacillati</taxon>
        <taxon>Actinomycetota</taxon>
        <taxon>Actinomycetes</taxon>
        <taxon>Mycobacteriales</taxon>
        <taxon>Mycobacteriaceae</taxon>
        <taxon>Mycobacterium</taxon>
    </lineage>
</organism>
<feature type="transmembrane region" description="Helical" evidence="2">
    <location>
        <begin position="277"/>
        <end position="305"/>
    </location>
</feature>
<feature type="compositionally biased region" description="Polar residues" evidence="1">
    <location>
        <begin position="1"/>
        <end position="12"/>
    </location>
</feature>
<feature type="region of interest" description="Disordered" evidence="1">
    <location>
        <begin position="1"/>
        <end position="93"/>
    </location>
</feature>
<accession>A0A7I7WAZ2</accession>
<dbReference type="PANTHER" id="PTHR40076:SF1">
    <property type="entry name" value="MEMBRANE PROTEIN"/>
    <property type="match status" value="1"/>
</dbReference>
<dbReference type="PRINTS" id="PR01217">
    <property type="entry name" value="PRICHEXTENSN"/>
</dbReference>
<dbReference type="PANTHER" id="PTHR40076">
    <property type="entry name" value="MEMBRANE PROTEIN-RELATED"/>
    <property type="match status" value="1"/>
</dbReference>
<reference evidence="3 6" key="2">
    <citation type="journal article" date="2019" name="Emerg. Microbes Infect.">
        <title>Comprehensive subspecies identification of 175 nontuberculous mycobacteria species based on 7547 genomic profiles.</title>
        <authorList>
            <person name="Matsumoto Y."/>
            <person name="Kinjo T."/>
            <person name="Motooka D."/>
            <person name="Nabeya D."/>
            <person name="Jung N."/>
            <person name="Uechi K."/>
            <person name="Horii T."/>
            <person name="Iida T."/>
            <person name="Fujita J."/>
            <person name="Nakamura S."/>
        </authorList>
    </citation>
    <scope>NUCLEOTIDE SEQUENCE [LARGE SCALE GENOMIC DNA]</scope>
    <source>
        <strain evidence="3 6">JCM 12687</strain>
    </source>
</reference>
<protein>
    <recommendedName>
        <fullName evidence="7">Proline and glycine rich transmembrane protein</fullName>
    </recommendedName>
</protein>
<evidence type="ECO:0000313" key="6">
    <source>
        <dbReference type="Proteomes" id="UP000467379"/>
    </source>
</evidence>
<dbReference type="RefSeq" id="WP_083133448.1">
    <property type="nucleotide sequence ID" value="NZ_AP022606.1"/>
</dbReference>
<keyword evidence="2" id="KW-1133">Transmembrane helix</keyword>
<evidence type="ECO:0000313" key="4">
    <source>
        <dbReference type="EMBL" id="ORA33828.1"/>
    </source>
</evidence>
<dbReference type="InterPro" id="IPR010380">
    <property type="entry name" value="DUF975"/>
</dbReference>
<evidence type="ECO:0000313" key="3">
    <source>
        <dbReference type="EMBL" id="BBZ14177.1"/>
    </source>
</evidence>
<reference evidence="3" key="3">
    <citation type="submission" date="2020-02" db="EMBL/GenBank/DDBJ databases">
        <authorList>
            <person name="Matsumoto Y."/>
            <person name="Motooka D."/>
            <person name="Nakamura S."/>
        </authorList>
    </citation>
    <scope>NUCLEOTIDE SEQUENCE</scope>
    <source>
        <strain evidence="3">JCM 12687</strain>
    </source>
</reference>
<dbReference type="EMBL" id="AP022606">
    <property type="protein sequence ID" value="BBZ14177.1"/>
    <property type="molecule type" value="Genomic_DNA"/>
</dbReference>
<evidence type="ECO:0000256" key="1">
    <source>
        <dbReference type="SAM" id="MobiDB-lite"/>
    </source>
</evidence>
<name>A0A7I7WAZ2_9MYCO</name>
<evidence type="ECO:0000256" key="2">
    <source>
        <dbReference type="SAM" id="Phobius"/>
    </source>
</evidence>
<feature type="transmembrane region" description="Helical" evidence="2">
    <location>
        <begin position="126"/>
        <end position="148"/>
    </location>
</feature>
<dbReference type="Proteomes" id="UP000192441">
    <property type="component" value="Unassembled WGS sequence"/>
</dbReference>
<dbReference type="AlphaFoldDB" id="A0A7I7WAZ2"/>
<reference evidence="4 5" key="1">
    <citation type="submission" date="2016-12" db="EMBL/GenBank/DDBJ databases">
        <title>The new phylogeny of genus Mycobacterium.</title>
        <authorList>
            <person name="Tortoli E."/>
            <person name="Trovato A."/>
            <person name="Cirillo D.M."/>
        </authorList>
    </citation>
    <scope>NUCLEOTIDE SEQUENCE [LARGE SCALE GENOMIC DNA]</scope>
    <source>
        <strain evidence="4 5">DSM 44624</strain>
    </source>
</reference>
<evidence type="ECO:0008006" key="7">
    <source>
        <dbReference type="Google" id="ProtNLM"/>
    </source>
</evidence>
<gene>
    <name evidence="4" type="ORF">BST20_21605</name>
    <name evidence="3" type="ORF">MBRA_43720</name>
</gene>
<dbReference type="OrthoDB" id="4829830at2"/>
<keyword evidence="2" id="KW-0812">Transmembrane</keyword>
<feature type="compositionally biased region" description="Pro residues" evidence="1">
    <location>
        <begin position="13"/>
        <end position="91"/>
    </location>
</feature>
<evidence type="ECO:0000313" key="5">
    <source>
        <dbReference type="Proteomes" id="UP000192441"/>
    </source>
</evidence>
<dbReference type="Proteomes" id="UP000467379">
    <property type="component" value="Chromosome"/>
</dbReference>
<feature type="transmembrane region" description="Helical" evidence="2">
    <location>
        <begin position="168"/>
        <end position="193"/>
    </location>
</feature>
<sequence>MSQPPEQSGSPTDPQPGGPGFPPPGYQPPPPGYGPPPGPPPGYGAPPPPPGYGPPPGAPPGPPPGYGAPPPPPPGYGLPPGYGGPPPPPGYQPGYPTPGYYPSSEFSVGDAFTWAWNKFGKNAVPLIVSFVVYGVIAVLLHVVVFVLLGNTSSSSGSFVASLGTSGTIVSEIVSFVYGTFVQAAALSGTLDIADGRPVSIGSFFKPRHLGGVILAALLVGVLTAVGYLLFIIPGLIFSFFAMFTIAFATDRGLPAFEALKASFTTVMSNIGGALLSWVVQFLVLLAGALLCGIGLIVAAPVALLIQTYTYRRLSGGQVVPTS</sequence>